<comment type="similarity">
    <text evidence="1">Belongs to the avian keratin family.</text>
</comment>
<dbReference type="PANTHER" id="PTHR31203:SF1">
    <property type="entry name" value="BETA-KERATIN-RELATED PROTEIN-RELATED"/>
    <property type="match status" value="1"/>
</dbReference>
<accession>A0ABQ7SR41</accession>
<dbReference type="EMBL" id="JAIPUX010003617">
    <property type="protein sequence ID" value="KAH0619757.1"/>
    <property type="molecule type" value="Genomic_DNA"/>
</dbReference>
<organism evidence="3 4">
    <name type="scientific">Phrynosoma platyrhinos</name>
    <name type="common">Desert horned lizard</name>
    <dbReference type="NCBI Taxonomy" id="52577"/>
    <lineage>
        <taxon>Eukaryota</taxon>
        <taxon>Metazoa</taxon>
        <taxon>Chordata</taxon>
        <taxon>Craniata</taxon>
        <taxon>Vertebrata</taxon>
        <taxon>Euteleostomi</taxon>
        <taxon>Lepidosauria</taxon>
        <taxon>Squamata</taxon>
        <taxon>Bifurcata</taxon>
        <taxon>Unidentata</taxon>
        <taxon>Episquamata</taxon>
        <taxon>Toxicofera</taxon>
        <taxon>Iguania</taxon>
        <taxon>Phrynosomatidae</taxon>
        <taxon>Phrynosomatinae</taxon>
        <taxon>Phrynosoma</taxon>
    </lineage>
</organism>
<evidence type="ECO:0000256" key="2">
    <source>
        <dbReference type="ARBA" id="ARBA00022744"/>
    </source>
</evidence>
<dbReference type="Proteomes" id="UP000826234">
    <property type="component" value="Unassembled WGS sequence"/>
</dbReference>
<evidence type="ECO:0000313" key="4">
    <source>
        <dbReference type="Proteomes" id="UP000826234"/>
    </source>
</evidence>
<dbReference type="Pfam" id="PF02422">
    <property type="entry name" value="Keratin"/>
    <property type="match status" value="1"/>
</dbReference>
<evidence type="ECO:0000313" key="3">
    <source>
        <dbReference type="EMBL" id="KAH0619757.1"/>
    </source>
</evidence>
<evidence type="ECO:0000256" key="1">
    <source>
        <dbReference type="ARBA" id="ARBA00008702"/>
    </source>
</evidence>
<proteinExistence type="inferred from homology"/>
<reference evidence="3 4" key="1">
    <citation type="journal article" date="2022" name="Gigascience">
        <title>A chromosome-level genome assembly and annotation of the desert horned lizard, Phrynosoma platyrhinos, provides insight into chromosomal rearrangements among reptiles.</title>
        <authorList>
            <person name="Koochekian N."/>
            <person name="Ascanio A."/>
            <person name="Farleigh K."/>
            <person name="Card D.C."/>
            <person name="Schield D.R."/>
            <person name="Castoe T.A."/>
            <person name="Jezkova T."/>
        </authorList>
    </citation>
    <scope>NUCLEOTIDE SEQUENCE [LARGE SCALE GENOMIC DNA]</scope>
    <source>
        <strain evidence="3">NK-2021</strain>
    </source>
</reference>
<protein>
    <submittedName>
        <fullName evidence="3">Uncharacterized protein</fullName>
    </submittedName>
</protein>
<sequence>SPLSTMPDCGLSCAIPSCASEPTVGFGRHGIYGHSGIRYGALGFGGSELANNLGILDGVTPSCINQVPSSEVVIQPPPFSVTIPGPILAASGEPVAVGGNAPCSLRGVGIAGGFGNSGFGLGYRGIGLGYQDFCGQRVIFHPASF</sequence>
<name>A0ABQ7SR41_PHRPL</name>
<dbReference type="InterPro" id="IPR003461">
    <property type="entry name" value="Keratin"/>
</dbReference>
<gene>
    <name evidence="3" type="ORF">JD844_025953</name>
</gene>
<feature type="non-terminal residue" evidence="3">
    <location>
        <position position="1"/>
    </location>
</feature>
<dbReference type="PANTHER" id="PTHR31203">
    <property type="entry name" value="BETA-KERATIN-RELATED PROTEIN-RELATED"/>
    <property type="match status" value="1"/>
</dbReference>
<keyword evidence="4" id="KW-1185">Reference proteome</keyword>
<comment type="caution">
    <text evidence="3">The sequence shown here is derived from an EMBL/GenBank/DDBJ whole genome shotgun (WGS) entry which is preliminary data.</text>
</comment>
<keyword evidence="2" id="KW-0416">Keratin</keyword>